<dbReference type="Proteomes" id="UP000656881">
    <property type="component" value="Unassembled WGS sequence"/>
</dbReference>
<dbReference type="RefSeq" id="WP_164327209.1">
    <property type="nucleotide sequence ID" value="NZ_BMNG01000016.1"/>
</dbReference>
<dbReference type="EMBL" id="BMNG01000016">
    <property type="protein sequence ID" value="GGO54759.1"/>
    <property type="molecule type" value="Genomic_DNA"/>
</dbReference>
<dbReference type="InterPro" id="IPR001031">
    <property type="entry name" value="Thioesterase"/>
</dbReference>
<dbReference type="Gene3D" id="3.40.50.1820">
    <property type="entry name" value="alpha/beta hydrolase"/>
    <property type="match status" value="1"/>
</dbReference>
<reference evidence="5" key="1">
    <citation type="journal article" date="2019" name="Int. J. Syst. Evol. Microbiol.">
        <title>The Global Catalogue of Microorganisms (GCM) 10K type strain sequencing project: providing services to taxonomists for standard genome sequencing and annotation.</title>
        <authorList>
            <consortium name="The Broad Institute Genomics Platform"/>
            <consortium name="The Broad Institute Genome Sequencing Center for Infectious Disease"/>
            <person name="Wu L."/>
            <person name="Ma J."/>
        </authorList>
    </citation>
    <scope>NUCLEOTIDE SEQUENCE [LARGE SCALE GENOMIC DNA]</scope>
    <source>
        <strain evidence="5">CGMCC 4.7349</strain>
    </source>
</reference>
<proteinExistence type="inferred from homology"/>
<dbReference type="PANTHER" id="PTHR11487">
    <property type="entry name" value="THIOESTERASE"/>
    <property type="match status" value="1"/>
</dbReference>
<comment type="similarity">
    <text evidence="1">Belongs to the thioesterase family.</text>
</comment>
<evidence type="ECO:0000256" key="1">
    <source>
        <dbReference type="ARBA" id="ARBA00007169"/>
    </source>
</evidence>
<dbReference type="PANTHER" id="PTHR11487:SF0">
    <property type="entry name" value="S-ACYL FATTY ACID SYNTHASE THIOESTERASE, MEDIUM CHAIN"/>
    <property type="match status" value="1"/>
</dbReference>
<dbReference type="InterPro" id="IPR029058">
    <property type="entry name" value="AB_hydrolase_fold"/>
</dbReference>
<name>A0ABQ2MN63_9ACTN</name>
<protein>
    <submittedName>
        <fullName evidence="4">Thioesterase</fullName>
    </submittedName>
</protein>
<dbReference type="InterPro" id="IPR012223">
    <property type="entry name" value="TEII"/>
</dbReference>
<evidence type="ECO:0000259" key="3">
    <source>
        <dbReference type="SMART" id="SM00824"/>
    </source>
</evidence>
<accession>A0ABQ2MN63</accession>
<organism evidence="4 5">
    <name type="scientific">Streptomyces lasiicapitis</name>
    <dbReference type="NCBI Taxonomy" id="1923961"/>
    <lineage>
        <taxon>Bacteria</taxon>
        <taxon>Bacillati</taxon>
        <taxon>Actinomycetota</taxon>
        <taxon>Actinomycetes</taxon>
        <taxon>Kitasatosporales</taxon>
        <taxon>Streptomycetaceae</taxon>
        <taxon>Streptomyces</taxon>
    </lineage>
</organism>
<evidence type="ECO:0000313" key="4">
    <source>
        <dbReference type="EMBL" id="GGO54759.1"/>
    </source>
</evidence>
<dbReference type="Pfam" id="PF00975">
    <property type="entry name" value="Thioesterase"/>
    <property type="match status" value="1"/>
</dbReference>
<sequence length="249" mass="26971">MSRVARPQARPWAARRLVCLSFAGGGTVSFRPWARLLPIDVELRTLCYPGREFRFGDEITGGWEGFVADCADAVATEVRSPYVLYGHSMGALLAYETARLLQERGAEGPESLVLSGHIAPQHWTGVRTAKLATASDEELAASLEAGGGVPRSVLDDPDLLLMAVDLLRMDMAAYAEYEFRPGPRLRAGIHLMVGEQELTPAHEGWAELTDGPYSQELLPGGHFFTPRVWGALPRHMPTFAADGAAGLAS</sequence>
<dbReference type="InterPro" id="IPR020802">
    <property type="entry name" value="TesA-like"/>
</dbReference>
<evidence type="ECO:0000256" key="2">
    <source>
        <dbReference type="ARBA" id="ARBA00022801"/>
    </source>
</evidence>
<keyword evidence="5" id="KW-1185">Reference proteome</keyword>
<dbReference type="SMART" id="SM00824">
    <property type="entry name" value="PKS_TE"/>
    <property type="match status" value="1"/>
</dbReference>
<gene>
    <name evidence="4" type="ORF">GCM10012286_65280</name>
</gene>
<evidence type="ECO:0000313" key="5">
    <source>
        <dbReference type="Proteomes" id="UP000656881"/>
    </source>
</evidence>
<dbReference type="SUPFAM" id="SSF53474">
    <property type="entry name" value="alpha/beta-Hydrolases"/>
    <property type="match status" value="1"/>
</dbReference>
<feature type="domain" description="Thioesterase TesA-like" evidence="3">
    <location>
        <begin position="18"/>
        <end position="236"/>
    </location>
</feature>
<keyword evidence="2" id="KW-0378">Hydrolase</keyword>
<comment type="caution">
    <text evidence="4">The sequence shown here is derived from an EMBL/GenBank/DDBJ whole genome shotgun (WGS) entry which is preliminary data.</text>
</comment>